<name>A0A2B7WS24_POLH7</name>
<comment type="caution">
    <text evidence="1">The sequence shown here is derived from an EMBL/GenBank/DDBJ whole genome shotgun (WGS) entry which is preliminary data.</text>
</comment>
<organism evidence="1 2">
    <name type="scientific">Polytolypa hystricis (strain UAMH7299)</name>
    <dbReference type="NCBI Taxonomy" id="1447883"/>
    <lineage>
        <taxon>Eukaryota</taxon>
        <taxon>Fungi</taxon>
        <taxon>Dikarya</taxon>
        <taxon>Ascomycota</taxon>
        <taxon>Pezizomycotina</taxon>
        <taxon>Eurotiomycetes</taxon>
        <taxon>Eurotiomycetidae</taxon>
        <taxon>Onygenales</taxon>
        <taxon>Onygenales incertae sedis</taxon>
        <taxon>Polytolypa</taxon>
    </lineage>
</organism>
<evidence type="ECO:0000313" key="2">
    <source>
        <dbReference type="Proteomes" id="UP000224634"/>
    </source>
</evidence>
<proteinExistence type="predicted"/>
<sequence length="74" mass="7723">MTALAHSILGPCVPRVRATSPTIVAPRGSQTHACCASRSEWDDSRVRALHVSTPDAERAVALEQVQRGTTGAGG</sequence>
<dbReference type="Proteomes" id="UP000224634">
    <property type="component" value="Unassembled WGS sequence"/>
</dbReference>
<evidence type="ECO:0000313" key="1">
    <source>
        <dbReference type="EMBL" id="PGG99454.1"/>
    </source>
</evidence>
<gene>
    <name evidence="1" type="ORF">AJ80_09340</name>
</gene>
<dbReference type="STRING" id="1447883.A0A2B7WS24"/>
<dbReference type="OrthoDB" id="4177682at2759"/>
<protein>
    <submittedName>
        <fullName evidence="1">Uncharacterized protein</fullName>
    </submittedName>
</protein>
<reference evidence="1 2" key="1">
    <citation type="submission" date="2017-10" db="EMBL/GenBank/DDBJ databases">
        <title>Comparative genomics in systemic dimorphic fungi from Ajellomycetaceae.</title>
        <authorList>
            <person name="Munoz J.F."/>
            <person name="Mcewen J.G."/>
            <person name="Clay O.K."/>
            <person name="Cuomo C.A."/>
        </authorList>
    </citation>
    <scope>NUCLEOTIDE SEQUENCE [LARGE SCALE GENOMIC DNA]</scope>
    <source>
        <strain evidence="1 2">UAMH7299</strain>
    </source>
</reference>
<dbReference type="AlphaFoldDB" id="A0A2B7WS24"/>
<accession>A0A2B7WS24</accession>
<keyword evidence="2" id="KW-1185">Reference proteome</keyword>
<dbReference type="EMBL" id="PDNA01000270">
    <property type="protein sequence ID" value="PGG99454.1"/>
    <property type="molecule type" value="Genomic_DNA"/>
</dbReference>